<evidence type="ECO:0000259" key="1">
    <source>
        <dbReference type="Pfam" id="PF00582"/>
    </source>
</evidence>
<dbReference type="OrthoDB" id="843225at2759"/>
<comment type="caution">
    <text evidence="2">The sequence shown here is derived from an EMBL/GenBank/DDBJ whole genome shotgun (WGS) entry which is preliminary data.</text>
</comment>
<dbReference type="Gene3D" id="3.40.50.620">
    <property type="entry name" value="HUPs"/>
    <property type="match status" value="1"/>
</dbReference>
<dbReference type="InterPro" id="IPR006016">
    <property type="entry name" value="UspA"/>
</dbReference>
<name>A0A5N6P2M9_9ASTR</name>
<dbReference type="PRINTS" id="PR01438">
    <property type="entry name" value="UNVRSLSTRESS"/>
</dbReference>
<feature type="domain" description="UspA" evidence="1">
    <location>
        <begin position="29"/>
        <end position="98"/>
    </location>
</feature>
<evidence type="ECO:0000313" key="2">
    <source>
        <dbReference type="EMBL" id="KAD5803469.1"/>
    </source>
</evidence>
<dbReference type="InterPro" id="IPR014729">
    <property type="entry name" value="Rossmann-like_a/b/a_fold"/>
</dbReference>
<organism evidence="2 3">
    <name type="scientific">Mikania micrantha</name>
    <name type="common">bitter vine</name>
    <dbReference type="NCBI Taxonomy" id="192012"/>
    <lineage>
        <taxon>Eukaryota</taxon>
        <taxon>Viridiplantae</taxon>
        <taxon>Streptophyta</taxon>
        <taxon>Embryophyta</taxon>
        <taxon>Tracheophyta</taxon>
        <taxon>Spermatophyta</taxon>
        <taxon>Magnoliopsida</taxon>
        <taxon>eudicotyledons</taxon>
        <taxon>Gunneridae</taxon>
        <taxon>Pentapetalae</taxon>
        <taxon>asterids</taxon>
        <taxon>campanulids</taxon>
        <taxon>Asterales</taxon>
        <taxon>Asteraceae</taxon>
        <taxon>Asteroideae</taxon>
        <taxon>Heliantheae alliance</taxon>
        <taxon>Eupatorieae</taxon>
        <taxon>Mikania</taxon>
    </lineage>
</organism>
<dbReference type="Proteomes" id="UP000326396">
    <property type="component" value="Linkage Group LG15"/>
</dbReference>
<proteinExistence type="predicted"/>
<evidence type="ECO:0000313" key="3">
    <source>
        <dbReference type="Proteomes" id="UP000326396"/>
    </source>
</evidence>
<sequence>MIPLTELCDPNIMKKYGTKPDPDTLEIVKSAATQKEVVVILKIFWGDPRDKLCEAVDNIPLDHLIVGNRGLGKLKRVLMGSVSKYVVNNSSCPVTVVKHGDA</sequence>
<dbReference type="PANTHER" id="PTHR46100:SF4">
    <property type="entry name" value="USPA DOMAIN-CONTAINING PROTEIN"/>
    <property type="match status" value="1"/>
</dbReference>
<dbReference type="AlphaFoldDB" id="A0A5N6P2M9"/>
<dbReference type="InterPro" id="IPR006015">
    <property type="entry name" value="Universal_stress_UspA"/>
</dbReference>
<dbReference type="Pfam" id="PF00582">
    <property type="entry name" value="Usp"/>
    <property type="match status" value="1"/>
</dbReference>
<accession>A0A5N6P2M9</accession>
<dbReference type="EMBL" id="SZYD01000007">
    <property type="protein sequence ID" value="KAD5803469.1"/>
    <property type="molecule type" value="Genomic_DNA"/>
</dbReference>
<reference evidence="2 3" key="1">
    <citation type="submission" date="2019-05" db="EMBL/GenBank/DDBJ databases">
        <title>Mikania micrantha, genome provides insights into the molecular mechanism of rapid growth.</title>
        <authorList>
            <person name="Liu B."/>
        </authorList>
    </citation>
    <scope>NUCLEOTIDE SEQUENCE [LARGE SCALE GENOMIC DNA]</scope>
    <source>
        <strain evidence="2">NLD-2019</strain>
        <tissue evidence="2">Leaf</tissue>
    </source>
</reference>
<dbReference type="SUPFAM" id="SSF52402">
    <property type="entry name" value="Adenine nucleotide alpha hydrolases-like"/>
    <property type="match status" value="1"/>
</dbReference>
<gene>
    <name evidence="2" type="ORF">E3N88_14829</name>
</gene>
<dbReference type="CDD" id="cd23659">
    <property type="entry name" value="USP_At3g01520-like"/>
    <property type="match status" value="1"/>
</dbReference>
<dbReference type="PANTHER" id="PTHR46100">
    <property type="entry name" value="IMP2'P"/>
    <property type="match status" value="1"/>
</dbReference>
<keyword evidence="3" id="KW-1185">Reference proteome</keyword>
<protein>
    <recommendedName>
        <fullName evidence="1">UspA domain-containing protein</fullName>
    </recommendedName>
</protein>